<dbReference type="Pfam" id="PF26639">
    <property type="entry name" value="Het-6_barrel"/>
    <property type="match status" value="1"/>
</dbReference>
<gene>
    <name evidence="2" type="ORF">HII31_00077</name>
</gene>
<organism evidence="2 3">
    <name type="scientific">Pseudocercospora fuligena</name>
    <dbReference type="NCBI Taxonomy" id="685502"/>
    <lineage>
        <taxon>Eukaryota</taxon>
        <taxon>Fungi</taxon>
        <taxon>Dikarya</taxon>
        <taxon>Ascomycota</taxon>
        <taxon>Pezizomycotina</taxon>
        <taxon>Dothideomycetes</taxon>
        <taxon>Dothideomycetidae</taxon>
        <taxon>Mycosphaerellales</taxon>
        <taxon>Mycosphaerellaceae</taxon>
        <taxon>Pseudocercospora</taxon>
    </lineage>
</organism>
<protein>
    <submittedName>
        <fullName evidence="2">Heterokaryon incompatibility protein 6, OR allele</fullName>
    </submittedName>
</protein>
<dbReference type="Pfam" id="PF06985">
    <property type="entry name" value="HET"/>
    <property type="match status" value="1"/>
</dbReference>
<dbReference type="PANTHER" id="PTHR24148:SF64">
    <property type="entry name" value="HETEROKARYON INCOMPATIBILITY DOMAIN-CONTAINING PROTEIN"/>
    <property type="match status" value="1"/>
</dbReference>
<keyword evidence="3" id="KW-1185">Reference proteome</keyword>
<evidence type="ECO:0000259" key="1">
    <source>
        <dbReference type="Pfam" id="PF06985"/>
    </source>
</evidence>
<reference evidence="2" key="1">
    <citation type="submission" date="2020-04" db="EMBL/GenBank/DDBJ databases">
        <title>Draft genome resource of the tomato pathogen Pseudocercospora fuligena.</title>
        <authorList>
            <person name="Zaccaron A."/>
        </authorList>
    </citation>
    <scope>NUCLEOTIDE SEQUENCE</scope>
    <source>
        <strain evidence="2">PF001</strain>
    </source>
</reference>
<feature type="domain" description="Heterokaryon incompatibility" evidence="1">
    <location>
        <begin position="66"/>
        <end position="224"/>
    </location>
</feature>
<dbReference type="EMBL" id="JABCIY010000001">
    <property type="protein sequence ID" value="KAF7198338.1"/>
    <property type="molecule type" value="Genomic_DNA"/>
</dbReference>
<name>A0A8H6RWW4_9PEZI</name>
<comment type="caution">
    <text evidence="2">The sequence shown here is derived from an EMBL/GenBank/DDBJ whole genome shotgun (WGS) entry which is preliminary data.</text>
</comment>
<dbReference type="InterPro" id="IPR052895">
    <property type="entry name" value="HetReg/Transcr_Mod"/>
</dbReference>
<dbReference type="AlphaFoldDB" id="A0A8H6RWW4"/>
<dbReference type="Proteomes" id="UP000660729">
    <property type="component" value="Unassembled WGS sequence"/>
</dbReference>
<dbReference type="PANTHER" id="PTHR24148">
    <property type="entry name" value="ANKYRIN REPEAT DOMAIN-CONTAINING PROTEIN 39 HOMOLOG-RELATED"/>
    <property type="match status" value="1"/>
</dbReference>
<evidence type="ECO:0000313" key="2">
    <source>
        <dbReference type="EMBL" id="KAF7198338.1"/>
    </source>
</evidence>
<dbReference type="InterPro" id="IPR010730">
    <property type="entry name" value="HET"/>
</dbReference>
<dbReference type="OrthoDB" id="3650780at2759"/>
<sequence>MALKAHQKSRLHPRLNTLLGRQYTYRPLDSRRQEIRLLTIEPGSGLDDKLRGTFRHIALLDDRPTYNSLSYVWGDAAERSSISVDGKLLDIPQSSEKALRRVRKRDEFIVVWIDAVCINQDDEAERSQQVAMMADIYRNGHTNFVILGHDAPESTESALNSMDLLREIEIEDAIEDGTSLVDVIHNMYGTNRDSTAGFTFEMDQSALAEFYAQPWFHRLWVVQEFALAKCNICLFGQYEIQLEHILMSARWLDHKYNFLDGELSYHAGRINASVMFDYTNSPHSVYGSRLFKPDILTIMNTISRHLSCEDLRDKVYATLGLIDWSEHCGLPPELAPDYSRGVADVLTLAASWAIRSNQWEVTDKLLSTNSHRSSEDIHLDGLPSWVPRWHRRYDNDQDSPLFRTREIRGLAEGQSSVELRSADVAASSRWIVNGIRIDVLQEVALTRDILSWVNFAEDYVKPLQHFMELSGQNLDRDVAGVVLSADTWSDFNPLTEGNRQHLTQCLNEETEGVRPFAKGIDLWPDCEQAIVNACTGRAVALTKSGLLCLVPRITTAGNIVVWLSDSAYPTILRPCGDNYEVLGYAYVHGITDGEAIEAWKARGGKVETFSLI</sequence>
<evidence type="ECO:0000313" key="3">
    <source>
        <dbReference type="Proteomes" id="UP000660729"/>
    </source>
</evidence>
<proteinExistence type="predicted"/>
<accession>A0A8H6RWW4</accession>